<feature type="signal peptide" evidence="1">
    <location>
        <begin position="1"/>
        <end position="16"/>
    </location>
</feature>
<evidence type="ECO:0000313" key="3">
    <source>
        <dbReference type="Proteomes" id="UP000703269"/>
    </source>
</evidence>
<dbReference type="Proteomes" id="UP000703269">
    <property type="component" value="Unassembled WGS sequence"/>
</dbReference>
<gene>
    <name evidence="2" type="ORF">PsYK624_150380</name>
</gene>
<comment type="caution">
    <text evidence="2">The sequence shown here is derived from an EMBL/GenBank/DDBJ whole genome shotgun (WGS) entry which is preliminary data.</text>
</comment>
<sequence>MKSFFVIAALAACALAQRLHIVEPAAGATVQSGQQFTLELRQDQTTSSLQQTSVLVAVNSCYDSCSDPTSWGPATVLYNGAFNPQYNSSAPQKGLYQDLQIQLPELQAGGAVIQVAHQFKLGAVLTPVFDYTMQLVNVD</sequence>
<keyword evidence="3" id="KW-1185">Reference proteome</keyword>
<dbReference type="EMBL" id="BPQB01000095">
    <property type="protein sequence ID" value="GJE98801.1"/>
    <property type="molecule type" value="Genomic_DNA"/>
</dbReference>
<dbReference type="AlphaFoldDB" id="A0A9P3LKR6"/>
<evidence type="ECO:0000313" key="2">
    <source>
        <dbReference type="EMBL" id="GJE98801.1"/>
    </source>
</evidence>
<organism evidence="2 3">
    <name type="scientific">Phanerochaete sordida</name>
    <dbReference type="NCBI Taxonomy" id="48140"/>
    <lineage>
        <taxon>Eukaryota</taxon>
        <taxon>Fungi</taxon>
        <taxon>Dikarya</taxon>
        <taxon>Basidiomycota</taxon>
        <taxon>Agaricomycotina</taxon>
        <taxon>Agaricomycetes</taxon>
        <taxon>Polyporales</taxon>
        <taxon>Phanerochaetaceae</taxon>
        <taxon>Phanerochaete</taxon>
    </lineage>
</organism>
<accession>A0A9P3LKR6</accession>
<dbReference type="OrthoDB" id="2841294at2759"/>
<evidence type="ECO:0000256" key="1">
    <source>
        <dbReference type="SAM" id="SignalP"/>
    </source>
</evidence>
<keyword evidence="1" id="KW-0732">Signal</keyword>
<proteinExistence type="predicted"/>
<reference evidence="2 3" key="1">
    <citation type="submission" date="2021-08" db="EMBL/GenBank/DDBJ databases">
        <title>Draft Genome Sequence of Phanerochaete sordida strain YK-624.</title>
        <authorList>
            <person name="Mori T."/>
            <person name="Dohra H."/>
            <person name="Suzuki T."/>
            <person name="Kawagishi H."/>
            <person name="Hirai H."/>
        </authorList>
    </citation>
    <scope>NUCLEOTIDE SEQUENCE [LARGE SCALE GENOMIC DNA]</scope>
    <source>
        <strain evidence="2 3">YK-624</strain>
    </source>
</reference>
<name>A0A9P3LKR6_9APHY</name>
<feature type="chain" id="PRO_5040149415" evidence="1">
    <location>
        <begin position="17"/>
        <end position="139"/>
    </location>
</feature>
<protein>
    <submittedName>
        <fullName evidence="2">Uncharacterized protein</fullName>
    </submittedName>
</protein>